<organism evidence="2 3">
    <name type="scientific">Candidatus Mycobacterium wuenschmannii</name>
    <dbReference type="NCBI Taxonomy" id="3027808"/>
    <lineage>
        <taxon>Bacteria</taxon>
        <taxon>Bacillati</taxon>
        <taxon>Actinomycetota</taxon>
        <taxon>Actinomycetes</taxon>
        <taxon>Mycobacteriales</taxon>
        <taxon>Mycobacteriaceae</taxon>
        <taxon>Mycobacterium</taxon>
    </lineage>
</organism>
<accession>A0ABY8W0J5</accession>
<evidence type="ECO:0000313" key="2">
    <source>
        <dbReference type="EMBL" id="WIM89267.1"/>
    </source>
</evidence>
<evidence type="ECO:0000313" key="3">
    <source>
        <dbReference type="Proteomes" id="UP001236585"/>
    </source>
</evidence>
<name>A0ABY8W0J5_9MYCO</name>
<gene>
    <name evidence="2" type="ORF">PT015_07420</name>
</gene>
<evidence type="ECO:0000259" key="1">
    <source>
        <dbReference type="Pfam" id="PF13924"/>
    </source>
</evidence>
<dbReference type="EMBL" id="CP126981">
    <property type="protein sequence ID" value="WIM89267.1"/>
    <property type="molecule type" value="Genomic_DNA"/>
</dbReference>
<dbReference type="Proteomes" id="UP001236585">
    <property type="component" value="Chromosome"/>
</dbReference>
<dbReference type="RefSeq" id="WP_285189978.1">
    <property type="nucleotide sequence ID" value="NZ_CP126981.1"/>
</dbReference>
<sequence length="130" mass="14172">MTLRDEVLGAWELVSFVARDATTGEDRHPLGMSPRGLILYTADGHMSAQLADSDMAGYISYGGRFSVDEKSSTLHHDVTISMLPELLAQPQFRHAAIDGDVLTLSASRTDDAGVTTDSRLQWKRASPLPQ</sequence>
<protein>
    <submittedName>
        <fullName evidence="2">Lipocalin-like domain-containing protein</fullName>
    </submittedName>
</protein>
<proteinExistence type="predicted"/>
<keyword evidence="3" id="KW-1185">Reference proteome</keyword>
<dbReference type="Pfam" id="PF13924">
    <property type="entry name" value="Lipocalin_5"/>
    <property type="match status" value="2"/>
</dbReference>
<feature type="domain" description="Lipocalin-like" evidence="1">
    <location>
        <begin position="9"/>
        <end position="53"/>
    </location>
</feature>
<reference evidence="2 3" key="1">
    <citation type="journal article" date="2023" name="Microbiol. Resour. Announc.">
        <title>Complete Genome Sequence of Mycobacterium wuenschmanii, a novel Nontuberculous Mycobacterium Isolated from a captive population of Amazon Milk Frogs.</title>
        <authorList>
            <person name="Hicks J."/>
            <person name="Zeineldin M."/>
            <person name="Ward H."/>
            <person name="Wuenschmann A."/>
            <person name="Camp P."/>
            <person name="Farrell D."/>
            <person name="Lehman K."/>
            <person name="Thacker T."/>
            <person name="Cuthbert E."/>
        </authorList>
    </citation>
    <scope>NUCLEOTIDE SEQUENCE [LARGE SCALE GENOMIC DNA]</scope>
    <source>
        <strain evidence="2 3">Wuenschmanii</strain>
    </source>
</reference>
<feature type="domain" description="Lipocalin-like" evidence="1">
    <location>
        <begin position="55"/>
        <end position="125"/>
    </location>
</feature>
<dbReference type="InterPro" id="IPR024311">
    <property type="entry name" value="Lipocalin-like"/>
</dbReference>